<comment type="caution">
    <text evidence="1">The sequence shown here is derived from an EMBL/GenBank/DDBJ whole genome shotgun (WGS) entry which is preliminary data.</text>
</comment>
<gene>
    <name evidence="1" type="ORF">ENI00_03135</name>
</gene>
<dbReference type="GO" id="GO:0008897">
    <property type="term" value="F:holo-[acyl-carrier-protein] synthase activity"/>
    <property type="evidence" value="ECO:0007669"/>
    <property type="project" value="InterPro"/>
</dbReference>
<dbReference type="EMBL" id="DRGY01000029">
    <property type="protein sequence ID" value="HEA51314.1"/>
    <property type="molecule type" value="Genomic_DNA"/>
</dbReference>
<accession>A0A831VUW6</accession>
<reference evidence="1" key="1">
    <citation type="journal article" date="2020" name="mSystems">
        <title>Genome- and Community-Level Interaction Insights into Carbon Utilization and Element Cycling Functions of Hydrothermarchaeota in Hydrothermal Sediment.</title>
        <authorList>
            <person name="Zhou Z."/>
            <person name="Liu Y."/>
            <person name="Xu W."/>
            <person name="Pan J."/>
            <person name="Luo Z.H."/>
            <person name="Li M."/>
        </authorList>
    </citation>
    <scope>NUCLEOTIDE SEQUENCE [LARGE SCALE GENOMIC DNA]</scope>
    <source>
        <strain evidence="1">HyVt-357</strain>
    </source>
</reference>
<dbReference type="SUPFAM" id="SSF56214">
    <property type="entry name" value="4'-phosphopantetheinyl transferase"/>
    <property type="match status" value="1"/>
</dbReference>
<dbReference type="InterPro" id="IPR037143">
    <property type="entry name" value="4-PPantetheinyl_Trfase_dom_sf"/>
</dbReference>
<protein>
    <submittedName>
        <fullName evidence="1">4-phosphopantetheinyl transferase family protein</fullName>
    </submittedName>
</protein>
<proteinExistence type="predicted"/>
<dbReference type="Gene3D" id="3.90.470.20">
    <property type="entry name" value="4'-phosphopantetheinyl transferase domain"/>
    <property type="match status" value="1"/>
</dbReference>
<organism evidence="1">
    <name type="scientific">Marinobacter antarcticus</name>
    <dbReference type="NCBI Taxonomy" id="564117"/>
    <lineage>
        <taxon>Bacteria</taxon>
        <taxon>Pseudomonadati</taxon>
        <taxon>Pseudomonadota</taxon>
        <taxon>Gammaproteobacteria</taxon>
        <taxon>Pseudomonadales</taxon>
        <taxon>Marinobacteraceae</taxon>
        <taxon>Marinobacter</taxon>
    </lineage>
</organism>
<dbReference type="GO" id="GO:0000287">
    <property type="term" value="F:magnesium ion binding"/>
    <property type="evidence" value="ECO:0007669"/>
    <property type="project" value="InterPro"/>
</dbReference>
<evidence type="ECO:0000313" key="1">
    <source>
        <dbReference type="EMBL" id="HEA51314.1"/>
    </source>
</evidence>
<keyword evidence="1" id="KW-0808">Transferase</keyword>
<dbReference type="Proteomes" id="UP000885748">
    <property type="component" value="Unassembled WGS sequence"/>
</dbReference>
<dbReference type="AlphaFoldDB" id="A0A831VUW6"/>
<sequence>MRWLGFESMGDMRRVRKFTELWSLKEARLKRLGVGIAGPGRLTRFKCVRSGRRFILESEDPPANYFPLMCAMRTLAISATCLHPPRLHSLLLTSVANKPNLIRTQLIQPWRRHPVRYNSSDVAALSKAPEDQKNNMPE</sequence>
<name>A0A831VUW6_9GAMM</name>